<gene>
    <name evidence="3" type="ORF">S7711_05386</name>
</gene>
<dbReference type="InterPro" id="IPR036691">
    <property type="entry name" value="Endo/exonu/phosph_ase_sf"/>
</dbReference>
<keyword evidence="1" id="KW-0732">Signal</keyword>
<protein>
    <recommendedName>
        <fullName evidence="2">Endonuclease/exonuclease/phosphatase domain-containing protein</fullName>
    </recommendedName>
</protein>
<proteinExistence type="predicted"/>
<accession>A0A084AHF2</accession>
<dbReference type="Pfam" id="PF03372">
    <property type="entry name" value="Exo_endo_phos"/>
    <property type="match status" value="1"/>
</dbReference>
<dbReference type="PANTHER" id="PTHR12121:SF36">
    <property type="entry name" value="ENDONUCLEASE_EXONUCLEASE_PHOSPHATASE DOMAIN-CONTAINING PROTEIN"/>
    <property type="match status" value="1"/>
</dbReference>
<feature type="domain" description="Endonuclease/exonuclease/phosphatase" evidence="2">
    <location>
        <begin position="27"/>
        <end position="279"/>
    </location>
</feature>
<dbReference type="InterPro" id="IPR050410">
    <property type="entry name" value="CCR4/nocturin_mRNA_transcr"/>
</dbReference>
<dbReference type="EMBL" id="KL648728">
    <property type="protein sequence ID" value="KEY64731.1"/>
    <property type="molecule type" value="Genomic_DNA"/>
</dbReference>
<keyword evidence="4" id="KW-1185">Reference proteome</keyword>
<dbReference type="CDD" id="cd09083">
    <property type="entry name" value="EEP-1"/>
    <property type="match status" value="1"/>
</dbReference>
<dbReference type="PROSITE" id="PS51257">
    <property type="entry name" value="PROKAR_LIPOPROTEIN"/>
    <property type="match status" value="1"/>
</dbReference>
<dbReference type="AlphaFoldDB" id="A0A084AHF2"/>
<dbReference type="Gene3D" id="3.60.10.10">
    <property type="entry name" value="Endonuclease/exonuclease/phosphatase"/>
    <property type="match status" value="1"/>
</dbReference>
<dbReference type="OrthoDB" id="276515at2759"/>
<dbReference type="HOGENOM" id="CLU_030508_0_2_1"/>
<feature type="chain" id="PRO_5001770876" description="Endonuclease/exonuclease/phosphatase domain-containing protein" evidence="1">
    <location>
        <begin position="21"/>
        <end position="288"/>
    </location>
</feature>
<dbReference type="Proteomes" id="UP000028045">
    <property type="component" value="Unassembled WGS sequence"/>
</dbReference>
<organism evidence="3 4">
    <name type="scientific">Stachybotrys chartarum (strain CBS 109288 / IBT 7711)</name>
    <name type="common">Toxic black mold</name>
    <name type="synonym">Stilbospora chartarum</name>
    <dbReference type="NCBI Taxonomy" id="1280523"/>
    <lineage>
        <taxon>Eukaryota</taxon>
        <taxon>Fungi</taxon>
        <taxon>Dikarya</taxon>
        <taxon>Ascomycota</taxon>
        <taxon>Pezizomycotina</taxon>
        <taxon>Sordariomycetes</taxon>
        <taxon>Hypocreomycetidae</taxon>
        <taxon>Hypocreales</taxon>
        <taxon>Stachybotryaceae</taxon>
        <taxon>Stachybotrys</taxon>
    </lineage>
</organism>
<dbReference type="PANTHER" id="PTHR12121">
    <property type="entry name" value="CARBON CATABOLITE REPRESSOR PROTEIN 4"/>
    <property type="match status" value="1"/>
</dbReference>
<sequence length="288" mass="31728">MKSNISSAILLAASCGVAHALETRLLSYNIRWAVDIPGVNELPWSLRRPMLVSQLQRETTDRANSLLCFQEAIASQVTDIQGGLGDAWTYFGVGRDDGADGGEFSPIFYRPDSWLLQESATYWLSQTPEVVGSVGWDAALPRIVTVARFLAADSREPLVFMCTHFDHRGQQARENSAQLIIDIADEWGSLGDPVFVGGDFNSDPQNPAYQILSSGLNDVRDVVPDDLQSGPLMTYTAFTDNRCDDTQIDHLFVRDPAGLEWNGFSTLENQLNGSFISDHRAVVLDVSI</sequence>
<evidence type="ECO:0000256" key="1">
    <source>
        <dbReference type="SAM" id="SignalP"/>
    </source>
</evidence>
<evidence type="ECO:0000259" key="2">
    <source>
        <dbReference type="Pfam" id="PF03372"/>
    </source>
</evidence>
<name>A0A084AHF2_STACB</name>
<dbReference type="SUPFAM" id="SSF56219">
    <property type="entry name" value="DNase I-like"/>
    <property type="match status" value="1"/>
</dbReference>
<dbReference type="InterPro" id="IPR005135">
    <property type="entry name" value="Endo/exonuclease/phosphatase"/>
</dbReference>
<feature type="signal peptide" evidence="1">
    <location>
        <begin position="1"/>
        <end position="20"/>
    </location>
</feature>
<evidence type="ECO:0000313" key="3">
    <source>
        <dbReference type="EMBL" id="KEY64731.1"/>
    </source>
</evidence>
<evidence type="ECO:0000313" key="4">
    <source>
        <dbReference type="Proteomes" id="UP000028045"/>
    </source>
</evidence>
<dbReference type="GO" id="GO:0000175">
    <property type="term" value="F:3'-5'-RNA exonuclease activity"/>
    <property type="evidence" value="ECO:0007669"/>
    <property type="project" value="TreeGrafter"/>
</dbReference>
<reference evidence="3 4" key="1">
    <citation type="journal article" date="2014" name="BMC Genomics">
        <title>Comparative genome sequencing reveals chemotype-specific gene clusters in the toxigenic black mold Stachybotrys.</title>
        <authorList>
            <person name="Semeiks J."/>
            <person name="Borek D."/>
            <person name="Otwinowski Z."/>
            <person name="Grishin N.V."/>
        </authorList>
    </citation>
    <scope>NUCLEOTIDE SEQUENCE [LARGE SCALE GENOMIC DNA]</scope>
    <source>
        <strain evidence="4">CBS 109288 / IBT 7711</strain>
    </source>
</reference>